<protein>
    <recommendedName>
        <fullName evidence="4">DUF4149 domain-containing protein</fullName>
    </recommendedName>
</protein>
<evidence type="ECO:0000256" key="1">
    <source>
        <dbReference type="SAM" id="Phobius"/>
    </source>
</evidence>
<proteinExistence type="predicted"/>
<dbReference type="RefSeq" id="WP_213238621.1">
    <property type="nucleotide sequence ID" value="NZ_JAHBCL010000059.1"/>
</dbReference>
<sequence length="165" mass="18539">MKKNVYRIGFLLFIIRYIYTIANRMLFMHYSNVTDAETIQHIVRISSYLSLFISIGLILTLVIISILELSGAGARSVKIMAVVNVCLALFQMLISFGTPLYFNLIASGKMAIPLHDTTIGTFIARVSMINGVIKIITDIAILTMMILSYRSIAKRQEHVKLEGSY</sequence>
<keyword evidence="3" id="KW-1185">Reference proteome</keyword>
<reference evidence="2 3" key="1">
    <citation type="submission" date="2021-05" db="EMBL/GenBank/DDBJ databases">
        <title>Fusibacter ferrireducens sp. nov., an anaerobic, sulfur- and Fe-reducing bacterium isolated from the mangrove sediment.</title>
        <authorList>
            <person name="Qiu D."/>
        </authorList>
    </citation>
    <scope>NUCLEOTIDE SEQUENCE [LARGE SCALE GENOMIC DNA]</scope>
    <source>
        <strain evidence="2 3">DSM 12116</strain>
    </source>
</reference>
<organism evidence="2 3">
    <name type="scientific">Fusibacter paucivorans</name>
    <dbReference type="NCBI Taxonomy" id="76009"/>
    <lineage>
        <taxon>Bacteria</taxon>
        <taxon>Bacillati</taxon>
        <taxon>Bacillota</taxon>
        <taxon>Clostridia</taxon>
        <taxon>Eubacteriales</taxon>
        <taxon>Eubacteriales Family XII. Incertae Sedis</taxon>
        <taxon>Fusibacter</taxon>
    </lineage>
</organism>
<keyword evidence="1" id="KW-0472">Membrane</keyword>
<comment type="caution">
    <text evidence="2">The sequence shown here is derived from an EMBL/GenBank/DDBJ whole genome shotgun (WGS) entry which is preliminary data.</text>
</comment>
<feature type="transmembrane region" description="Helical" evidence="1">
    <location>
        <begin position="47"/>
        <end position="67"/>
    </location>
</feature>
<feature type="transmembrane region" description="Helical" evidence="1">
    <location>
        <begin position="122"/>
        <end position="147"/>
    </location>
</feature>
<keyword evidence="1" id="KW-0812">Transmembrane</keyword>
<gene>
    <name evidence="2" type="ORF">KHM83_19040</name>
</gene>
<feature type="transmembrane region" description="Helical" evidence="1">
    <location>
        <begin position="79"/>
        <end position="102"/>
    </location>
</feature>
<evidence type="ECO:0000313" key="3">
    <source>
        <dbReference type="Proteomes" id="UP000746471"/>
    </source>
</evidence>
<feature type="transmembrane region" description="Helical" evidence="1">
    <location>
        <begin position="7"/>
        <end position="27"/>
    </location>
</feature>
<name>A0ABS5PVM1_9FIRM</name>
<accession>A0ABS5PVM1</accession>
<dbReference type="Proteomes" id="UP000746471">
    <property type="component" value="Unassembled WGS sequence"/>
</dbReference>
<evidence type="ECO:0000313" key="2">
    <source>
        <dbReference type="EMBL" id="MBS7528766.1"/>
    </source>
</evidence>
<evidence type="ECO:0008006" key="4">
    <source>
        <dbReference type="Google" id="ProtNLM"/>
    </source>
</evidence>
<dbReference type="EMBL" id="JAHBCL010000059">
    <property type="protein sequence ID" value="MBS7528766.1"/>
    <property type="molecule type" value="Genomic_DNA"/>
</dbReference>
<keyword evidence="1" id="KW-1133">Transmembrane helix</keyword>